<evidence type="ECO:0000259" key="1">
    <source>
        <dbReference type="Pfam" id="PF13472"/>
    </source>
</evidence>
<dbReference type="Pfam" id="PF13472">
    <property type="entry name" value="Lipase_GDSL_2"/>
    <property type="match status" value="1"/>
</dbReference>
<dbReference type="Proteomes" id="UP000032427">
    <property type="component" value="Chromosome 2"/>
</dbReference>
<keyword evidence="3" id="KW-1185">Reference proteome</keyword>
<evidence type="ECO:0000313" key="3">
    <source>
        <dbReference type="Proteomes" id="UP000032427"/>
    </source>
</evidence>
<dbReference type="CDD" id="cd01828">
    <property type="entry name" value="sialate_O-acetylesterase_like2"/>
    <property type="match status" value="1"/>
</dbReference>
<dbReference type="InterPro" id="IPR013830">
    <property type="entry name" value="SGNH_hydro"/>
</dbReference>
<dbReference type="EMBL" id="LN554847">
    <property type="protein sequence ID" value="CED57654.1"/>
    <property type="molecule type" value="Genomic_DNA"/>
</dbReference>
<dbReference type="InterPro" id="IPR036514">
    <property type="entry name" value="SGNH_hydro_sf"/>
</dbReference>
<name>A0A090IDF9_9GAMM</name>
<dbReference type="SUPFAM" id="SSF52266">
    <property type="entry name" value="SGNH hydrolase"/>
    <property type="match status" value="1"/>
</dbReference>
<feature type="domain" description="SGNH hydrolase-type esterase" evidence="1">
    <location>
        <begin position="115"/>
        <end position="265"/>
    </location>
</feature>
<sequence>MKKTLKEHLLNQHMLNNDSVDLYEIFHQLKPTSIYTIIDELQQIKQELQLTTKLSPLISQIEGLLPTLDSIKEPTDKVNFLCQEIDLAHRGHSMSRYIHLVDSHQTFTPKVDIVLFGDSITEWGPWQDVFTDITHVNRGIAGDTTFGMLRRIDTTLAVKPKLISIMAGINDLSQGFSVDSVFENYTTMLTYWQENNCPVLVQSTLYCGNKLANLNVKVTELNERLEEYCQQNNFHYLNVNQVLSPNGLLSNEFTCDDLHLNARAYSTWIKILQPKLDGLLAKN</sequence>
<protein>
    <submittedName>
        <fullName evidence="2">Putative lipase</fullName>
    </submittedName>
</protein>
<dbReference type="InterPro" id="IPR051532">
    <property type="entry name" value="Ester_Hydrolysis_Enzymes"/>
</dbReference>
<dbReference type="GeneID" id="28543291"/>
<proteinExistence type="predicted"/>
<dbReference type="STRING" id="80852.AWOD_II_1035"/>
<reference evidence="3" key="1">
    <citation type="submission" date="2014-09" db="EMBL/GenBank/DDBJ databases">
        <authorList>
            <person name="Hjerde E."/>
        </authorList>
    </citation>
    <scope>NUCLEOTIDE SEQUENCE [LARGE SCALE GENOMIC DNA]</scope>
    <source>
        <strain evidence="3">06/09/139</strain>
    </source>
</reference>
<dbReference type="PANTHER" id="PTHR30383:SF5">
    <property type="entry name" value="SGNH HYDROLASE-TYPE ESTERASE DOMAIN-CONTAINING PROTEIN"/>
    <property type="match status" value="1"/>
</dbReference>
<dbReference type="KEGG" id="awd:AWOD_II_1035"/>
<dbReference type="AlphaFoldDB" id="A0A090IDF9"/>
<gene>
    <name evidence="2" type="ORF">AWOD_II_1035</name>
</gene>
<dbReference type="HOGENOM" id="CLU_1004528_0_0_6"/>
<dbReference type="PATRIC" id="fig|80852.17.peg.3835"/>
<accession>A0A090IDF9</accession>
<evidence type="ECO:0000313" key="2">
    <source>
        <dbReference type="EMBL" id="CED57654.1"/>
    </source>
</evidence>
<dbReference type="Gene3D" id="3.40.50.1110">
    <property type="entry name" value="SGNH hydrolase"/>
    <property type="match status" value="1"/>
</dbReference>
<dbReference type="OrthoDB" id="5624617at2"/>
<organism evidence="2 3">
    <name type="scientific">Aliivibrio wodanis</name>
    <dbReference type="NCBI Taxonomy" id="80852"/>
    <lineage>
        <taxon>Bacteria</taxon>
        <taxon>Pseudomonadati</taxon>
        <taxon>Pseudomonadota</taxon>
        <taxon>Gammaproteobacteria</taxon>
        <taxon>Vibrionales</taxon>
        <taxon>Vibrionaceae</taxon>
        <taxon>Aliivibrio</taxon>
    </lineage>
</organism>
<dbReference type="GO" id="GO:0004622">
    <property type="term" value="F:phosphatidylcholine lysophospholipase activity"/>
    <property type="evidence" value="ECO:0007669"/>
    <property type="project" value="TreeGrafter"/>
</dbReference>
<dbReference type="PANTHER" id="PTHR30383">
    <property type="entry name" value="THIOESTERASE 1/PROTEASE 1/LYSOPHOSPHOLIPASE L1"/>
    <property type="match status" value="1"/>
</dbReference>